<evidence type="ECO:0000313" key="9">
    <source>
        <dbReference type="EMBL" id="PYE38925.1"/>
    </source>
</evidence>
<proteinExistence type="inferred from homology"/>
<organism evidence="9 10">
    <name type="scientific">Psychrobacter fozii</name>
    <dbReference type="NCBI Taxonomy" id="198480"/>
    <lineage>
        <taxon>Bacteria</taxon>
        <taxon>Pseudomonadati</taxon>
        <taxon>Pseudomonadota</taxon>
        <taxon>Gammaproteobacteria</taxon>
        <taxon>Moraxellales</taxon>
        <taxon>Moraxellaceae</taxon>
        <taxon>Psychrobacter</taxon>
    </lineage>
</organism>
<comment type="caution">
    <text evidence="9">The sequence shown here is derived from an EMBL/GenBank/DDBJ whole genome shotgun (WGS) entry which is preliminary data.</text>
</comment>
<feature type="transmembrane region" description="Helical" evidence="8">
    <location>
        <begin position="104"/>
        <end position="121"/>
    </location>
</feature>
<keyword evidence="10" id="KW-1185">Reference proteome</keyword>
<evidence type="ECO:0000256" key="7">
    <source>
        <dbReference type="ARBA" id="ARBA00023136"/>
    </source>
</evidence>
<comment type="similarity">
    <text evidence="2">Belongs to the binding-protein-dependent transport system permease family. FecCD subfamily.</text>
</comment>
<sequence>MFSPSTPRSEKTTMAKTNTIRDSSIESSALEDSTLKNSALENSTLENTATATAWQSRLAQLWAWIVNHPKSIAAAILVISMLLFLTLNVNGHWDFALPLRGKKLLALMVVGYAIGVSTLLFQTLTHNPILTPSLLGFDSLYILLQSLLVFFLGAISFTSIDPLAKFTLEIVLMFGASLLLFKLLFSKSSQDLTRLILVGVIFGVLFRSLSTLIARLINPDDFVIVQSSSYAQFNTVNPQLLGISLVICLMSAVFIWRWRYQCDVLMLGKSQAINLGIHYQRLAFGLLTVIAILVATATALVGPVTFFGLLVCALTNRIARHMYHSERLILVSLVAMICLVLGQTIFEQVLGMAGVLSVVIELAGGLVFLLLIFTTQRR</sequence>
<evidence type="ECO:0000256" key="8">
    <source>
        <dbReference type="SAM" id="Phobius"/>
    </source>
</evidence>
<feature type="transmembrane region" description="Helical" evidence="8">
    <location>
        <begin position="72"/>
        <end position="92"/>
    </location>
</feature>
<protein>
    <submittedName>
        <fullName evidence="9">Iron complex transport system permease protein</fullName>
    </submittedName>
</protein>
<evidence type="ECO:0000256" key="5">
    <source>
        <dbReference type="ARBA" id="ARBA00022692"/>
    </source>
</evidence>
<dbReference type="OrthoDB" id="9796260at2"/>
<accession>A0A2V4VJG6</accession>
<dbReference type="Pfam" id="PF01032">
    <property type="entry name" value="FecCD"/>
    <property type="match status" value="1"/>
</dbReference>
<dbReference type="Gene3D" id="1.10.3470.10">
    <property type="entry name" value="ABC transporter involved in vitamin B12 uptake, BtuC"/>
    <property type="match status" value="1"/>
</dbReference>
<feature type="transmembrane region" description="Helical" evidence="8">
    <location>
        <begin position="166"/>
        <end position="184"/>
    </location>
</feature>
<feature type="transmembrane region" description="Helical" evidence="8">
    <location>
        <begin position="328"/>
        <end position="346"/>
    </location>
</feature>
<comment type="subcellular location">
    <subcellularLocation>
        <location evidence="1">Cell membrane</location>
        <topology evidence="1">Multi-pass membrane protein</topology>
    </subcellularLocation>
</comment>
<dbReference type="AlphaFoldDB" id="A0A2V4VJG6"/>
<feature type="transmembrane region" description="Helical" evidence="8">
    <location>
        <begin position="283"/>
        <end position="316"/>
    </location>
</feature>
<dbReference type="RefSeq" id="WP_110923175.1">
    <property type="nucleotide sequence ID" value="NZ_QJSU01000005.1"/>
</dbReference>
<dbReference type="InterPro" id="IPR037294">
    <property type="entry name" value="ABC_BtuC-like"/>
</dbReference>
<evidence type="ECO:0000313" key="10">
    <source>
        <dbReference type="Proteomes" id="UP000247746"/>
    </source>
</evidence>
<keyword evidence="5 8" id="KW-0812">Transmembrane</keyword>
<gene>
    <name evidence="9" type="ORF">DFP82_10579</name>
</gene>
<dbReference type="InterPro" id="IPR000522">
    <property type="entry name" value="ABC_transptr_permease_BtuC"/>
</dbReference>
<dbReference type="GO" id="GO:0022857">
    <property type="term" value="F:transmembrane transporter activity"/>
    <property type="evidence" value="ECO:0007669"/>
    <property type="project" value="InterPro"/>
</dbReference>
<name>A0A2V4VJG6_9GAMM</name>
<dbReference type="SUPFAM" id="SSF81345">
    <property type="entry name" value="ABC transporter involved in vitamin B12 uptake, BtuC"/>
    <property type="match status" value="1"/>
</dbReference>
<reference evidence="9 10" key="1">
    <citation type="submission" date="2018-06" db="EMBL/GenBank/DDBJ databases">
        <title>Genomic Encyclopedia of Type Strains, Phase III (KMG-III): the genomes of soil and plant-associated and newly described type strains.</title>
        <authorList>
            <person name="Whitman W."/>
        </authorList>
    </citation>
    <scope>NUCLEOTIDE SEQUENCE [LARGE SCALE GENOMIC DNA]</scope>
    <source>
        <strain evidence="9 10">CECT 5889</strain>
    </source>
</reference>
<dbReference type="PANTHER" id="PTHR30472">
    <property type="entry name" value="FERRIC ENTEROBACTIN TRANSPORT SYSTEM PERMEASE PROTEIN"/>
    <property type="match status" value="1"/>
</dbReference>
<evidence type="ECO:0000256" key="2">
    <source>
        <dbReference type="ARBA" id="ARBA00007935"/>
    </source>
</evidence>
<keyword evidence="4" id="KW-1003">Cell membrane</keyword>
<feature type="transmembrane region" description="Helical" evidence="8">
    <location>
        <begin position="141"/>
        <end position="159"/>
    </location>
</feature>
<dbReference type="PANTHER" id="PTHR30472:SF19">
    <property type="entry name" value="PETROBACTIN IMPORT SYSTEM PERMEASE PROTEIN YCLO"/>
    <property type="match status" value="1"/>
</dbReference>
<keyword evidence="3" id="KW-0813">Transport</keyword>
<feature type="transmembrane region" description="Helical" evidence="8">
    <location>
        <begin position="196"/>
        <end position="217"/>
    </location>
</feature>
<evidence type="ECO:0000256" key="3">
    <source>
        <dbReference type="ARBA" id="ARBA00022448"/>
    </source>
</evidence>
<feature type="transmembrane region" description="Helical" evidence="8">
    <location>
        <begin position="238"/>
        <end position="258"/>
    </location>
</feature>
<dbReference type="GO" id="GO:0005886">
    <property type="term" value="C:plasma membrane"/>
    <property type="evidence" value="ECO:0007669"/>
    <property type="project" value="UniProtKB-SubCell"/>
</dbReference>
<evidence type="ECO:0000256" key="6">
    <source>
        <dbReference type="ARBA" id="ARBA00022989"/>
    </source>
</evidence>
<dbReference type="Proteomes" id="UP000247746">
    <property type="component" value="Unassembled WGS sequence"/>
</dbReference>
<evidence type="ECO:0000256" key="1">
    <source>
        <dbReference type="ARBA" id="ARBA00004651"/>
    </source>
</evidence>
<dbReference type="EMBL" id="QJSU01000005">
    <property type="protein sequence ID" value="PYE38925.1"/>
    <property type="molecule type" value="Genomic_DNA"/>
</dbReference>
<evidence type="ECO:0000256" key="4">
    <source>
        <dbReference type="ARBA" id="ARBA00022475"/>
    </source>
</evidence>
<keyword evidence="7 8" id="KW-0472">Membrane</keyword>
<dbReference type="GO" id="GO:0033214">
    <property type="term" value="P:siderophore-iron import into cell"/>
    <property type="evidence" value="ECO:0007669"/>
    <property type="project" value="TreeGrafter"/>
</dbReference>
<feature type="transmembrane region" description="Helical" evidence="8">
    <location>
        <begin position="352"/>
        <end position="373"/>
    </location>
</feature>
<keyword evidence="6 8" id="KW-1133">Transmembrane helix</keyword>